<dbReference type="GO" id="GO:0015215">
    <property type="term" value="F:nucleotide transmembrane transporter activity"/>
    <property type="evidence" value="ECO:0007669"/>
    <property type="project" value="UniProtKB-ARBA"/>
</dbReference>
<dbReference type="InterPro" id="IPR002067">
    <property type="entry name" value="MCP"/>
</dbReference>
<evidence type="ECO:0000256" key="11">
    <source>
        <dbReference type="ARBA" id="ARBA00058619"/>
    </source>
</evidence>
<keyword evidence="9 14" id="KW-0472">Membrane</keyword>
<evidence type="ECO:0000256" key="10">
    <source>
        <dbReference type="ARBA" id="ARBA00050907"/>
    </source>
</evidence>
<comment type="function">
    <text evidence="11">Facilitates flavin adenine dinucleotide (FAD) translocation across the mitochondrial inner membrane into the mitochondrial matrix where it acts as a redox cofactor to assist flavoenzyme activities in fundamental metabolic processes including fatty acid beta-oxidation, amino acid and choline metabolism as well as mitochondrial electron transportation. In particular, provides FAD to DLD dehydrogenase of the glycine cleavage system, part of mitochondrial one-carbon metabolic pathway involved in neural tube closure in early embryogenesis.</text>
</comment>
<evidence type="ECO:0000256" key="2">
    <source>
        <dbReference type="ARBA" id="ARBA00006375"/>
    </source>
</evidence>
<keyword evidence="5" id="KW-0677">Repeat</keyword>
<dbReference type="Gene3D" id="1.50.40.10">
    <property type="entry name" value="Mitochondrial carrier domain"/>
    <property type="match status" value="1"/>
</dbReference>
<feature type="repeat" description="Solcar" evidence="14">
    <location>
        <begin position="121"/>
        <end position="214"/>
    </location>
</feature>
<evidence type="ECO:0000256" key="6">
    <source>
        <dbReference type="ARBA" id="ARBA00022792"/>
    </source>
</evidence>
<reference evidence="16" key="1">
    <citation type="submission" date="2020-11" db="EMBL/GenBank/DDBJ databases">
        <authorList>
            <person name="Tran Van P."/>
        </authorList>
    </citation>
    <scope>NUCLEOTIDE SEQUENCE</scope>
</reference>
<keyword evidence="3 15" id="KW-0813">Transport</keyword>
<protein>
    <recommendedName>
        <fullName evidence="12">Solute carrier family 25 member 32</fullName>
    </recommendedName>
    <alternativeName>
        <fullName evidence="13">Mitochondrial FAD transporter</fullName>
    </alternativeName>
</protein>
<dbReference type="InterPro" id="IPR044712">
    <property type="entry name" value="SLC25A32-like"/>
</dbReference>
<dbReference type="PRINTS" id="PR00926">
    <property type="entry name" value="MITOCARRIER"/>
</dbReference>
<organism evidence="16">
    <name type="scientific">Darwinula stevensoni</name>
    <dbReference type="NCBI Taxonomy" id="69355"/>
    <lineage>
        <taxon>Eukaryota</taxon>
        <taxon>Metazoa</taxon>
        <taxon>Ecdysozoa</taxon>
        <taxon>Arthropoda</taxon>
        <taxon>Crustacea</taxon>
        <taxon>Oligostraca</taxon>
        <taxon>Ostracoda</taxon>
        <taxon>Podocopa</taxon>
        <taxon>Podocopida</taxon>
        <taxon>Darwinulocopina</taxon>
        <taxon>Darwinuloidea</taxon>
        <taxon>Darwinulidae</taxon>
        <taxon>Darwinula</taxon>
    </lineage>
</organism>
<evidence type="ECO:0000256" key="14">
    <source>
        <dbReference type="PROSITE-ProRule" id="PRU00282"/>
    </source>
</evidence>
<evidence type="ECO:0000313" key="17">
    <source>
        <dbReference type="Proteomes" id="UP000677054"/>
    </source>
</evidence>
<sequence>MAAMKTKGDVHLSLFSHVRIEHLIAGMSGGAISTIILHPLDLIKIRFAVDEGKSSLASVLRPKYNGFLHAISSIYQAEGISGFYKGVTPNVVGSTCAWGLYFMFYNGMKTWMQEGDTRKDLGPGIQILLAAQSGVVTLALTNPIWVAKTRLVLQYERKMAMSDPLKNYSGFLDCLAKIYRSEGIRGYYKGFVPGIFGVSHGALQFMAYERLKAWYSTYYDHHLDTKLGTLEYLSFGALSKLFASSITYPYQVVRARLQDQHRQYGGVVEVAKLTWQYEGLRGFYKGLLPNLLRVTPATAITFVVYEKVSHFLMSKA</sequence>
<dbReference type="Proteomes" id="UP000677054">
    <property type="component" value="Unassembled WGS sequence"/>
</dbReference>
<feature type="repeat" description="Solcar" evidence="14">
    <location>
        <begin position="17"/>
        <end position="111"/>
    </location>
</feature>
<keyword evidence="4 14" id="KW-0812">Transmembrane</keyword>
<gene>
    <name evidence="16" type="ORF">DSTB1V02_LOCUS5078</name>
</gene>
<keyword evidence="17" id="KW-1185">Reference proteome</keyword>
<dbReference type="OrthoDB" id="428293at2759"/>
<evidence type="ECO:0000256" key="13">
    <source>
        <dbReference type="ARBA" id="ARBA00079992"/>
    </source>
</evidence>
<keyword evidence="8" id="KW-0496">Mitochondrion</keyword>
<feature type="repeat" description="Solcar" evidence="14">
    <location>
        <begin position="227"/>
        <end position="311"/>
    </location>
</feature>
<evidence type="ECO:0000256" key="9">
    <source>
        <dbReference type="ARBA" id="ARBA00023136"/>
    </source>
</evidence>
<dbReference type="GO" id="GO:0015711">
    <property type="term" value="P:organic anion transport"/>
    <property type="evidence" value="ECO:0007669"/>
    <property type="project" value="UniProtKB-ARBA"/>
</dbReference>
<comment type="catalytic activity">
    <reaction evidence="10">
        <text>FAD(in) = FAD(out)</text>
        <dbReference type="Rhea" id="RHEA:76535"/>
        <dbReference type="ChEBI" id="CHEBI:57692"/>
    </reaction>
</comment>
<dbReference type="AlphaFoldDB" id="A0A7R8X8E3"/>
<evidence type="ECO:0000256" key="12">
    <source>
        <dbReference type="ARBA" id="ARBA00070508"/>
    </source>
</evidence>
<evidence type="ECO:0000256" key="8">
    <source>
        <dbReference type="ARBA" id="ARBA00023128"/>
    </source>
</evidence>
<evidence type="ECO:0000256" key="1">
    <source>
        <dbReference type="ARBA" id="ARBA00004448"/>
    </source>
</evidence>
<dbReference type="EMBL" id="CAJPEV010000803">
    <property type="protein sequence ID" value="CAG0888656.1"/>
    <property type="molecule type" value="Genomic_DNA"/>
</dbReference>
<evidence type="ECO:0000256" key="5">
    <source>
        <dbReference type="ARBA" id="ARBA00022737"/>
    </source>
</evidence>
<dbReference type="FunFam" id="1.50.40.10:FF:000025">
    <property type="entry name" value="mitochondrial folate transporter/carrier"/>
    <property type="match status" value="1"/>
</dbReference>
<accession>A0A7R8X8E3</accession>
<name>A0A7R8X8E3_9CRUS</name>
<keyword evidence="7" id="KW-1133">Transmembrane helix</keyword>
<keyword evidence="6" id="KW-0999">Mitochondrion inner membrane</keyword>
<evidence type="ECO:0000256" key="15">
    <source>
        <dbReference type="RuleBase" id="RU000488"/>
    </source>
</evidence>
<dbReference type="SUPFAM" id="SSF103506">
    <property type="entry name" value="Mitochondrial carrier"/>
    <property type="match status" value="1"/>
</dbReference>
<dbReference type="EMBL" id="LR900320">
    <property type="protein sequence ID" value="CAD7245204.1"/>
    <property type="molecule type" value="Genomic_DNA"/>
</dbReference>
<proteinExistence type="inferred from homology"/>
<dbReference type="InterPro" id="IPR023395">
    <property type="entry name" value="MCP_dom_sf"/>
</dbReference>
<dbReference type="PANTHER" id="PTHR45683">
    <property type="entry name" value="MITOCHONDRIAL NICOTINAMIDE ADENINE DINUCLEOTIDE TRANSPORTER 1-RELATED-RELATED"/>
    <property type="match status" value="1"/>
</dbReference>
<comment type="similarity">
    <text evidence="2 15">Belongs to the mitochondrial carrier (TC 2.A.29) family.</text>
</comment>
<evidence type="ECO:0000256" key="3">
    <source>
        <dbReference type="ARBA" id="ARBA00022448"/>
    </source>
</evidence>
<dbReference type="PROSITE" id="PS50920">
    <property type="entry name" value="SOLCAR"/>
    <property type="match status" value="3"/>
</dbReference>
<dbReference type="InterPro" id="IPR018108">
    <property type="entry name" value="MCP_transmembrane"/>
</dbReference>
<evidence type="ECO:0000256" key="7">
    <source>
        <dbReference type="ARBA" id="ARBA00022989"/>
    </source>
</evidence>
<evidence type="ECO:0000313" key="16">
    <source>
        <dbReference type="EMBL" id="CAD7245204.1"/>
    </source>
</evidence>
<comment type="subcellular location">
    <subcellularLocation>
        <location evidence="1">Mitochondrion inner membrane</location>
        <topology evidence="1">Multi-pass membrane protein</topology>
    </subcellularLocation>
</comment>
<dbReference type="Pfam" id="PF00153">
    <property type="entry name" value="Mito_carr"/>
    <property type="match status" value="3"/>
</dbReference>
<evidence type="ECO:0000256" key="4">
    <source>
        <dbReference type="ARBA" id="ARBA00022692"/>
    </source>
</evidence>
<dbReference type="GO" id="GO:0005743">
    <property type="term" value="C:mitochondrial inner membrane"/>
    <property type="evidence" value="ECO:0007669"/>
    <property type="project" value="UniProtKB-SubCell"/>
</dbReference>